<comment type="cofactor">
    <cofactor evidence="1 6">
        <name>pyridoxal 5'-phosphate</name>
        <dbReference type="ChEBI" id="CHEBI:597326"/>
    </cofactor>
</comment>
<organism evidence="8 9">
    <name type="scientific">Desulfacinum hydrothermale DSM 13146</name>
    <dbReference type="NCBI Taxonomy" id="1121390"/>
    <lineage>
        <taxon>Bacteria</taxon>
        <taxon>Pseudomonadati</taxon>
        <taxon>Thermodesulfobacteriota</taxon>
        <taxon>Syntrophobacteria</taxon>
        <taxon>Syntrophobacterales</taxon>
        <taxon>Syntrophobacteraceae</taxon>
        <taxon>Desulfacinum</taxon>
    </lineage>
</organism>
<name>A0A1W1X4W6_9BACT</name>
<dbReference type="Gene3D" id="3.90.1150.10">
    <property type="entry name" value="Aspartate Aminotransferase, domain 1"/>
    <property type="match status" value="1"/>
</dbReference>
<dbReference type="RefSeq" id="WP_084056111.1">
    <property type="nucleotide sequence ID" value="NZ_FWXF01000002.1"/>
</dbReference>
<evidence type="ECO:0000256" key="4">
    <source>
        <dbReference type="ARBA" id="ARBA00022679"/>
    </source>
</evidence>
<proteinExistence type="inferred from homology"/>
<dbReference type="Proteomes" id="UP000192783">
    <property type="component" value="Unassembled WGS sequence"/>
</dbReference>
<comment type="similarity">
    <text evidence="2 6">Belongs to the class-I pyridoxal-phosphate-dependent aminotransferase family.</text>
</comment>
<dbReference type="AlphaFoldDB" id="A0A1W1X4W6"/>
<dbReference type="InterPro" id="IPR015424">
    <property type="entry name" value="PyrdxlP-dep_Trfase"/>
</dbReference>
<keyword evidence="9" id="KW-1185">Reference proteome</keyword>
<dbReference type="FunFam" id="3.40.640.10:FF:000033">
    <property type="entry name" value="Aspartate aminotransferase"/>
    <property type="match status" value="1"/>
</dbReference>
<dbReference type="OrthoDB" id="9804474at2"/>
<gene>
    <name evidence="8" type="ORF">SAMN02746041_00585</name>
</gene>
<protein>
    <recommendedName>
        <fullName evidence="6">Aminotransferase</fullName>
        <ecNumber evidence="6">2.6.1.-</ecNumber>
    </recommendedName>
</protein>
<dbReference type="STRING" id="1121390.SAMN02746041_00585"/>
<dbReference type="GO" id="GO:0008483">
    <property type="term" value="F:transaminase activity"/>
    <property type="evidence" value="ECO:0007669"/>
    <property type="project" value="UniProtKB-KW"/>
</dbReference>
<keyword evidence="5" id="KW-0663">Pyridoxal phosphate</keyword>
<feature type="domain" description="Aminotransferase class I/classII large" evidence="7">
    <location>
        <begin position="30"/>
        <end position="390"/>
    </location>
</feature>
<dbReference type="SUPFAM" id="SSF53383">
    <property type="entry name" value="PLP-dependent transferases"/>
    <property type="match status" value="1"/>
</dbReference>
<evidence type="ECO:0000256" key="1">
    <source>
        <dbReference type="ARBA" id="ARBA00001933"/>
    </source>
</evidence>
<dbReference type="EMBL" id="FWXF01000002">
    <property type="protein sequence ID" value="SMC18942.1"/>
    <property type="molecule type" value="Genomic_DNA"/>
</dbReference>
<evidence type="ECO:0000313" key="8">
    <source>
        <dbReference type="EMBL" id="SMC18942.1"/>
    </source>
</evidence>
<keyword evidence="3 6" id="KW-0032">Aminotransferase</keyword>
<evidence type="ECO:0000259" key="7">
    <source>
        <dbReference type="Pfam" id="PF00155"/>
    </source>
</evidence>
<dbReference type="EC" id="2.6.1.-" evidence="6"/>
<dbReference type="Pfam" id="PF00155">
    <property type="entry name" value="Aminotran_1_2"/>
    <property type="match status" value="1"/>
</dbReference>
<keyword evidence="4 6" id="KW-0808">Transferase</keyword>
<sequence length="398" mass="43877">MKLSQRVSQVQPSATLSINAKAKALRAQGKKVISFGVGEPDFDTPHHIGQAAIQAVQRGQTRYTAVQGIPELKEAIIDVVRADYGLDYSPEEVLVSCGGKHSLYNLFQAVLDPGDQVIIPAPYWVSYPDMVRLAGAEPVIVDCPMSTSFKLEPQALREAITERTRMLILNSPSNPTGVHYTPEELRGLAQVLLDHEQVVIVSDDIYYRLLYKGAQWANMAMVEPRLKDRTFIVNGVSKTYAMTGWRIGYLLGDADVIKAAGKIQSQSTSNPCSVAQWAAVAALRGSQEDVQTMRQAFARRREYVMERLGRLPGVTCPDPNGAFYVFPNVSAYYGKKAGERSIQGSLDLSDYLMEEAHLAVVPGAAFGEDRCIRLSFALSMEELEEGFDRLEKALGRLS</sequence>
<dbReference type="PANTHER" id="PTHR46383">
    <property type="entry name" value="ASPARTATE AMINOTRANSFERASE"/>
    <property type="match status" value="1"/>
</dbReference>
<dbReference type="GO" id="GO:0030170">
    <property type="term" value="F:pyridoxal phosphate binding"/>
    <property type="evidence" value="ECO:0007669"/>
    <property type="project" value="InterPro"/>
</dbReference>
<reference evidence="8 9" key="1">
    <citation type="submission" date="2017-04" db="EMBL/GenBank/DDBJ databases">
        <authorList>
            <person name="Afonso C.L."/>
            <person name="Miller P.J."/>
            <person name="Scott M.A."/>
            <person name="Spackman E."/>
            <person name="Goraichik I."/>
            <person name="Dimitrov K.M."/>
            <person name="Suarez D.L."/>
            <person name="Swayne D.E."/>
        </authorList>
    </citation>
    <scope>NUCLEOTIDE SEQUENCE [LARGE SCALE GENOMIC DNA]</scope>
    <source>
        <strain evidence="8 9">DSM 13146</strain>
    </source>
</reference>
<dbReference type="InterPro" id="IPR015421">
    <property type="entry name" value="PyrdxlP-dep_Trfase_major"/>
</dbReference>
<dbReference type="PANTHER" id="PTHR46383:SF1">
    <property type="entry name" value="ASPARTATE AMINOTRANSFERASE"/>
    <property type="match status" value="1"/>
</dbReference>
<dbReference type="Gene3D" id="3.40.640.10">
    <property type="entry name" value="Type I PLP-dependent aspartate aminotransferase-like (Major domain)"/>
    <property type="match status" value="1"/>
</dbReference>
<evidence type="ECO:0000256" key="2">
    <source>
        <dbReference type="ARBA" id="ARBA00007441"/>
    </source>
</evidence>
<dbReference type="InterPro" id="IPR050596">
    <property type="entry name" value="AspAT/PAT-like"/>
</dbReference>
<dbReference type="GO" id="GO:0006520">
    <property type="term" value="P:amino acid metabolic process"/>
    <property type="evidence" value="ECO:0007669"/>
    <property type="project" value="InterPro"/>
</dbReference>
<dbReference type="InterPro" id="IPR004838">
    <property type="entry name" value="NHTrfase_class1_PyrdxlP-BS"/>
</dbReference>
<dbReference type="InterPro" id="IPR004839">
    <property type="entry name" value="Aminotransferase_I/II_large"/>
</dbReference>
<accession>A0A1W1X4W6</accession>
<evidence type="ECO:0000256" key="5">
    <source>
        <dbReference type="ARBA" id="ARBA00022898"/>
    </source>
</evidence>
<dbReference type="CDD" id="cd00609">
    <property type="entry name" value="AAT_like"/>
    <property type="match status" value="1"/>
</dbReference>
<dbReference type="InterPro" id="IPR015422">
    <property type="entry name" value="PyrdxlP-dep_Trfase_small"/>
</dbReference>
<evidence type="ECO:0000256" key="6">
    <source>
        <dbReference type="RuleBase" id="RU000481"/>
    </source>
</evidence>
<dbReference type="PROSITE" id="PS00105">
    <property type="entry name" value="AA_TRANSFER_CLASS_1"/>
    <property type="match status" value="1"/>
</dbReference>
<evidence type="ECO:0000313" key="9">
    <source>
        <dbReference type="Proteomes" id="UP000192783"/>
    </source>
</evidence>
<evidence type="ECO:0000256" key="3">
    <source>
        <dbReference type="ARBA" id="ARBA00022576"/>
    </source>
</evidence>